<reference evidence="5 6" key="1">
    <citation type="submission" date="2016-10" db="EMBL/GenBank/DDBJ databases">
        <authorList>
            <person name="de Groot N.N."/>
        </authorList>
    </citation>
    <scope>NUCLEOTIDE SEQUENCE [LARGE SCALE GENOMIC DNA]</scope>
    <source>
        <strain evidence="5 6">IBRC-M10015</strain>
    </source>
</reference>
<dbReference type="InterPro" id="IPR001375">
    <property type="entry name" value="Peptidase_S9_cat"/>
</dbReference>
<keyword evidence="1" id="KW-0378">Hydrolase</keyword>
<dbReference type="InterPro" id="IPR029058">
    <property type="entry name" value="AB_hydrolase_fold"/>
</dbReference>
<evidence type="ECO:0000256" key="3">
    <source>
        <dbReference type="SAM" id="MobiDB-lite"/>
    </source>
</evidence>
<dbReference type="GO" id="GO:0004252">
    <property type="term" value="F:serine-type endopeptidase activity"/>
    <property type="evidence" value="ECO:0007669"/>
    <property type="project" value="TreeGrafter"/>
</dbReference>
<dbReference type="OrthoDB" id="25019at2157"/>
<dbReference type="PANTHER" id="PTHR42776:SF27">
    <property type="entry name" value="DIPEPTIDYL PEPTIDASE FAMILY MEMBER 6"/>
    <property type="match status" value="1"/>
</dbReference>
<dbReference type="GO" id="GO:0004177">
    <property type="term" value="F:aminopeptidase activity"/>
    <property type="evidence" value="ECO:0007669"/>
    <property type="project" value="UniProtKB-KW"/>
</dbReference>
<proteinExistence type="predicted"/>
<sequence>MSQLELDDLYDLSTPQQVAVSPDGTRVAFLTQEFDPEEDERRTSLFVAPADGSRDPHRLTRASDAGAPAWSPDGRYLGFIAARDPDIERRVGRDEDDEGGDTDEEDDAEEPTGTDDGPKPQVWAFDMELGGDAVQLTDREEGVREFDWGPEGDRLVVSARDPTEDQQEYLDQRRDDGPIEIERLQHKADGQGWLDDVTSYLFVVDIESGDETRLDDAFGQGAREPLFGLQPAWGPSGRIAFASNRTETPDDSGVMDLYTIAPDGSDLRKLTDSTRRSSAYEWSPDGERLAFVSGDPENWYEPSEIWVTEPDGTDDPPMRSVTASLDRTVAMVATPSWLDDDTLVTAVGDEGHTRLVRAHADEDDPERTFPALTRDRSLGFAAGAGGTVAAVVSDPQEGSDVFALDATDLDDEAPESLTRLSDLNADLLDGAAMPDCRRVTAENGDGVDIEAIAYLPPDFDPEEDEPRPVIASIHGGPMSYDAPVFRFGFAYWASQGYVVYRPNYRGSTSYGQEFAESLMGTRGDLETDDVLSVLEELTERGWVDDERSLVTGFSYGGITTANVVTRSDRFAAGAAEHGVYDFRSTFGTDDNHLWHEWEFGLPWEEPELYEDISSITDVDQIETPLLVSAGENDWRCPPTQAEQLYVSVRKQDVPAKLVIYPDEHHNISTPDRAIHRLESLTEWFREHDPGHETDDER</sequence>
<dbReference type="PANTHER" id="PTHR42776">
    <property type="entry name" value="SERINE PEPTIDASE S9 FAMILY MEMBER"/>
    <property type="match status" value="1"/>
</dbReference>
<evidence type="ECO:0000256" key="2">
    <source>
        <dbReference type="ARBA" id="ARBA00022825"/>
    </source>
</evidence>
<dbReference type="Gene3D" id="2.120.10.30">
    <property type="entry name" value="TolB, C-terminal domain"/>
    <property type="match status" value="2"/>
</dbReference>
<evidence type="ECO:0000313" key="5">
    <source>
        <dbReference type="EMBL" id="SDJ89190.1"/>
    </source>
</evidence>
<dbReference type="GO" id="GO:0006508">
    <property type="term" value="P:proteolysis"/>
    <property type="evidence" value="ECO:0007669"/>
    <property type="project" value="InterPro"/>
</dbReference>
<gene>
    <name evidence="5" type="ORF">SAMN05216226_11142</name>
</gene>
<feature type="compositionally biased region" description="Acidic residues" evidence="3">
    <location>
        <begin position="94"/>
        <end position="113"/>
    </location>
</feature>
<dbReference type="EMBL" id="FNFC01000011">
    <property type="protein sequence ID" value="SDJ89190.1"/>
    <property type="molecule type" value="Genomic_DNA"/>
</dbReference>
<dbReference type="InterPro" id="IPR011659">
    <property type="entry name" value="WD40"/>
</dbReference>
<name>A0A1G8XHE5_9EURY</name>
<feature type="region of interest" description="Disordered" evidence="3">
    <location>
        <begin position="33"/>
        <end position="75"/>
    </location>
</feature>
<protein>
    <submittedName>
        <fullName evidence="5">Dipeptidyl aminopeptidase/acylaminoacyl peptidase</fullName>
    </submittedName>
</protein>
<feature type="domain" description="Peptidase S9 prolyl oligopeptidase catalytic" evidence="4">
    <location>
        <begin position="485"/>
        <end position="687"/>
    </location>
</feature>
<organism evidence="5 6">
    <name type="scientific">Halovenus aranensis</name>
    <dbReference type="NCBI Taxonomy" id="890420"/>
    <lineage>
        <taxon>Archaea</taxon>
        <taxon>Methanobacteriati</taxon>
        <taxon>Methanobacteriota</taxon>
        <taxon>Stenosarchaea group</taxon>
        <taxon>Halobacteria</taxon>
        <taxon>Halobacteriales</taxon>
        <taxon>Haloarculaceae</taxon>
        <taxon>Halovenus</taxon>
    </lineage>
</organism>
<dbReference type="STRING" id="890420.SAMN05216226_11142"/>
<dbReference type="Proteomes" id="UP000198856">
    <property type="component" value="Unassembled WGS sequence"/>
</dbReference>
<dbReference type="Gene3D" id="3.40.50.1820">
    <property type="entry name" value="alpha/beta hydrolase"/>
    <property type="match status" value="1"/>
</dbReference>
<dbReference type="SUPFAM" id="SSF53474">
    <property type="entry name" value="alpha/beta-Hydrolases"/>
    <property type="match status" value="1"/>
</dbReference>
<dbReference type="RefSeq" id="WP_092703263.1">
    <property type="nucleotide sequence ID" value="NZ_FNFC01000011.1"/>
</dbReference>
<keyword evidence="6" id="KW-1185">Reference proteome</keyword>
<keyword evidence="5" id="KW-0645">Protease</keyword>
<evidence type="ECO:0000313" key="6">
    <source>
        <dbReference type="Proteomes" id="UP000198856"/>
    </source>
</evidence>
<dbReference type="Pfam" id="PF00326">
    <property type="entry name" value="Peptidase_S9"/>
    <property type="match status" value="1"/>
</dbReference>
<dbReference type="InterPro" id="IPR011042">
    <property type="entry name" value="6-blade_b-propeller_TolB-like"/>
</dbReference>
<accession>A0A1G8XHE5</accession>
<keyword evidence="2" id="KW-0720">Serine protease</keyword>
<feature type="region of interest" description="Disordered" evidence="3">
    <location>
        <begin position="87"/>
        <end position="121"/>
    </location>
</feature>
<keyword evidence="5" id="KW-0031">Aminopeptidase</keyword>
<dbReference type="SUPFAM" id="SSF82171">
    <property type="entry name" value="DPP6 N-terminal domain-like"/>
    <property type="match status" value="1"/>
</dbReference>
<evidence type="ECO:0000256" key="1">
    <source>
        <dbReference type="ARBA" id="ARBA00022801"/>
    </source>
</evidence>
<dbReference type="AlphaFoldDB" id="A0A1G8XHE5"/>
<dbReference type="Pfam" id="PF07676">
    <property type="entry name" value="PD40"/>
    <property type="match status" value="3"/>
</dbReference>
<evidence type="ECO:0000259" key="4">
    <source>
        <dbReference type="Pfam" id="PF00326"/>
    </source>
</evidence>